<comment type="caution">
    <text evidence="7">The sequence shown here is derived from an EMBL/GenBank/DDBJ whole genome shotgun (WGS) entry which is preliminary data.</text>
</comment>
<evidence type="ECO:0000256" key="2">
    <source>
        <dbReference type="ARBA" id="ARBA00022649"/>
    </source>
</evidence>
<evidence type="ECO:0000256" key="1">
    <source>
        <dbReference type="ARBA" id="ARBA00008172"/>
    </source>
</evidence>
<dbReference type="NCBIfam" id="TIGR02116">
    <property type="entry name" value="toxin_Txe_YoeB"/>
    <property type="match status" value="1"/>
</dbReference>
<comment type="similarity">
    <text evidence="1">Belongs to the YoeB family.</text>
</comment>
<protein>
    <recommendedName>
        <fullName evidence="6">Putative mRNA interferase YoeB</fullName>
    </recommendedName>
</protein>
<reference evidence="7 8" key="1">
    <citation type="submission" date="2020-08" db="EMBL/GenBank/DDBJ databases">
        <title>Genome public.</title>
        <authorList>
            <person name="Liu C."/>
            <person name="Sun Q."/>
        </authorList>
    </citation>
    <scope>NUCLEOTIDE SEQUENCE [LARGE SCALE GENOMIC DNA]</scope>
    <source>
        <strain evidence="7 8">NSJ-79</strain>
    </source>
</reference>
<dbReference type="InterPro" id="IPR035093">
    <property type="entry name" value="RelE/ParE_toxin_dom_sf"/>
</dbReference>
<dbReference type="PANTHER" id="PTHR38039:SF1">
    <property type="entry name" value="TOXIN YOEB"/>
    <property type="match status" value="1"/>
</dbReference>
<accession>A0ABR7DMY7</accession>
<sequence length="89" mass="10403">MEIIFSPQAQEDRAYWKKSGNKAIMAKITALLADIAAHPFSGLGKPEALKYDLAGYWSRRINSEHRIIYKVHEDMVEIYVLSMRYHYKK</sequence>
<evidence type="ECO:0000256" key="4">
    <source>
        <dbReference type="ARBA" id="ARBA00022759"/>
    </source>
</evidence>
<keyword evidence="8" id="KW-1185">Reference proteome</keyword>
<dbReference type="EMBL" id="JACOOJ010000011">
    <property type="protein sequence ID" value="MBC5632809.1"/>
    <property type="molecule type" value="Genomic_DNA"/>
</dbReference>
<dbReference type="Pfam" id="PF06769">
    <property type="entry name" value="YoeB_toxin"/>
    <property type="match status" value="1"/>
</dbReference>
<gene>
    <name evidence="7" type="ORF">H8S65_08525</name>
</gene>
<proteinExistence type="inferred from homology"/>
<dbReference type="RefSeq" id="WP_186929565.1">
    <property type="nucleotide sequence ID" value="NZ_JACOOJ010000011.1"/>
</dbReference>
<dbReference type="PANTHER" id="PTHR38039">
    <property type="entry name" value="TOXIN YOEB"/>
    <property type="match status" value="1"/>
</dbReference>
<keyword evidence="4" id="KW-0255">Endonuclease</keyword>
<dbReference type="SUPFAM" id="SSF143011">
    <property type="entry name" value="RelE-like"/>
    <property type="match status" value="1"/>
</dbReference>
<dbReference type="Proteomes" id="UP000651475">
    <property type="component" value="Unassembled WGS sequence"/>
</dbReference>
<organism evidence="7 8">
    <name type="scientific">Parabacteroides hominis</name>
    <dbReference type="NCBI Taxonomy" id="2763057"/>
    <lineage>
        <taxon>Bacteria</taxon>
        <taxon>Pseudomonadati</taxon>
        <taxon>Bacteroidota</taxon>
        <taxon>Bacteroidia</taxon>
        <taxon>Bacteroidales</taxon>
        <taxon>Tannerellaceae</taxon>
        <taxon>Parabacteroides</taxon>
    </lineage>
</organism>
<evidence type="ECO:0000313" key="7">
    <source>
        <dbReference type="EMBL" id="MBC5632809.1"/>
    </source>
</evidence>
<evidence type="ECO:0000313" key="8">
    <source>
        <dbReference type="Proteomes" id="UP000651475"/>
    </source>
</evidence>
<name>A0ABR7DMY7_9BACT</name>
<evidence type="ECO:0000256" key="3">
    <source>
        <dbReference type="ARBA" id="ARBA00022722"/>
    </source>
</evidence>
<keyword evidence="5" id="KW-0378">Hydrolase</keyword>
<keyword evidence="2" id="KW-1277">Toxin-antitoxin system</keyword>
<keyword evidence="3" id="KW-0540">Nuclease</keyword>
<dbReference type="InterPro" id="IPR009614">
    <property type="entry name" value="YoeB_toxin"/>
</dbReference>
<evidence type="ECO:0000256" key="5">
    <source>
        <dbReference type="ARBA" id="ARBA00022801"/>
    </source>
</evidence>
<dbReference type="Gene3D" id="3.30.2310.20">
    <property type="entry name" value="RelE-like"/>
    <property type="match status" value="1"/>
</dbReference>
<evidence type="ECO:0000256" key="6">
    <source>
        <dbReference type="ARBA" id="ARBA00030388"/>
    </source>
</evidence>